<feature type="transmembrane region" description="Helical" evidence="1">
    <location>
        <begin position="6"/>
        <end position="26"/>
    </location>
</feature>
<gene>
    <name evidence="2" type="ORF">COX08_03820</name>
</gene>
<name>A0A2H0B5M7_9BACT</name>
<evidence type="ECO:0000313" key="3">
    <source>
        <dbReference type="Proteomes" id="UP000229459"/>
    </source>
</evidence>
<sequence>MKFILTFFKVIIVFFFGSIILGRLFFPKLMQDYVISPIEKVPVLGQVLGVTWDKSDEIMPILTQKTVHLADQVESSDLGINEAIENAASDQNLSQSIKSTINKVIQERVAQLKDLPAQTTQKAQEEIRREVYKQICSGWNESTQSGSQN</sequence>
<comment type="caution">
    <text evidence="2">The sequence shown here is derived from an EMBL/GenBank/DDBJ whole genome shotgun (WGS) entry which is preliminary data.</text>
</comment>
<dbReference type="AlphaFoldDB" id="A0A2H0B5M7"/>
<keyword evidence="1" id="KW-0472">Membrane</keyword>
<dbReference type="Proteomes" id="UP000229459">
    <property type="component" value="Unassembled WGS sequence"/>
</dbReference>
<evidence type="ECO:0000313" key="2">
    <source>
        <dbReference type="EMBL" id="PIP52946.1"/>
    </source>
</evidence>
<accession>A0A2H0B5M7</accession>
<organism evidence="2 3">
    <name type="scientific">Candidatus Beckwithbacteria bacterium CG23_combo_of_CG06-09_8_20_14_all_34_8</name>
    <dbReference type="NCBI Taxonomy" id="1974497"/>
    <lineage>
        <taxon>Bacteria</taxon>
        <taxon>Candidatus Beckwithiibacteriota</taxon>
    </lineage>
</organism>
<keyword evidence="1" id="KW-1133">Transmembrane helix</keyword>
<reference evidence="2 3" key="1">
    <citation type="submission" date="2017-09" db="EMBL/GenBank/DDBJ databases">
        <title>Depth-based differentiation of microbial function through sediment-hosted aquifers and enrichment of novel symbionts in the deep terrestrial subsurface.</title>
        <authorList>
            <person name="Probst A.J."/>
            <person name="Ladd B."/>
            <person name="Jarett J.K."/>
            <person name="Geller-Mcgrath D.E."/>
            <person name="Sieber C.M."/>
            <person name="Emerson J.B."/>
            <person name="Anantharaman K."/>
            <person name="Thomas B.C."/>
            <person name="Malmstrom R."/>
            <person name="Stieglmeier M."/>
            <person name="Klingl A."/>
            <person name="Woyke T."/>
            <person name="Ryan C.M."/>
            <person name="Banfield J.F."/>
        </authorList>
    </citation>
    <scope>NUCLEOTIDE SEQUENCE [LARGE SCALE GENOMIC DNA]</scope>
    <source>
        <strain evidence="2">CG23_combo_of_CG06-09_8_20_14_all_34_8</strain>
    </source>
</reference>
<dbReference type="EMBL" id="PCSR01000089">
    <property type="protein sequence ID" value="PIP52946.1"/>
    <property type="molecule type" value="Genomic_DNA"/>
</dbReference>
<protein>
    <submittedName>
        <fullName evidence="2">Uncharacterized protein</fullName>
    </submittedName>
</protein>
<proteinExistence type="predicted"/>
<evidence type="ECO:0000256" key="1">
    <source>
        <dbReference type="SAM" id="Phobius"/>
    </source>
</evidence>
<keyword evidence="1" id="KW-0812">Transmembrane</keyword>